<evidence type="ECO:0000256" key="7">
    <source>
        <dbReference type="ARBA" id="ARBA00023163"/>
    </source>
</evidence>
<protein>
    <submittedName>
        <fullName evidence="10">Uncharacterized protein</fullName>
    </submittedName>
</protein>
<evidence type="ECO:0000256" key="1">
    <source>
        <dbReference type="ARBA" id="ARBA00004123"/>
    </source>
</evidence>
<evidence type="ECO:0000256" key="2">
    <source>
        <dbReference type="ARBA" id="ARBA00004496"/>
    </source>
</evidence>
<feature type="compositionally biased region" description="Polar residues" evidence="9">
    <location>
        <begin position="198"/>
        <end position="252"/>
    </location>
</feature>
<dbReference type="OrthoDB" id="2359117at2759"/>
<dbReference type="InParanoid" id="A0A369KDB7"/>
<keyword evidence="4" id="KW-0963">Cytoplasm</keyword>
<gene>
    <name evidence="10" type="ORF">Hypma_005957</name>
</gene>
<feature type="compositionally biased region" description="Low complexity" evidence="9">
    <location>
        <begin position="309"/>
        <end position="318"/>
    </location>
</feature>
<evidence type="ECO:0000256" key="8">
    <source>
        <dbReference type="ARBA" id="ARBA00023242"/>
    </source>
</evidence>
<feature type="region of interest" description="Disordered" evidence="9">
    <location>
        <begin position="293"/>
        <end position="340"/>
    </location>
</feature>
<evidence type="ECO:0000313" key="11">
    <source>
        <dbReference type="Proteomes" id="UP000076154"/>
    </source>
</evidence>
<feature type="compositionally biased region" description="Low complexity" evidence="9">
    <location>
        <begin position="1"/>
        <end position="10"/>
    </location>
</feature>
<feature type="compositionally biased region" description="Polar residues" evidence="9">
    <location>
        <begin position="138"/>
        <end position="152"/>
    </location>
</feature>
<reference evidence="10" key="1">
    <citation type="submission" date="2018-04" db="EMBL/GenBank/DDBJ databases">
        <title>Whole genome sequencing of Hypsizygus marmoreus.</title>
        <authorList>
            <person name="Choi I.-G."/>
            <person name="Min B."/>
            <person name="Kim J.-G."/>
            <person name="Kim S."/>
            <person name="Oh Y.-L."/>
            <person name="Kong W.-S."/>
            <person name="Park H."/>
            <person name="Jeong J."/>
            <person name="Song E.-S."/>
        </authorList>
    </citation>
    <scope>NUCLEOTIDE SEQUENCE [LARGE SCALE GENOMIC DNA]</scope>
    <source>
        <strain evidence="10">51987-8</strain>
    </source>
</reference>
<dbReference type="STRING" id="39966.A0A369KDB7"/>
<name>A0A369KDB7_HYPMA</name>
<proteinExistence type="inferred from homology"/>
<evidence type="ECO:0000256" key="5">
    <source>
        <dbReference type="ARBA" id="ARBA00022491"/>
    </source>
</evidence>
<sequence length="340" mass="36471">MVATTVAATVSNVQTHDSEKRRKQTVERAKANHLSRQLQLRLQYAKLKVDHGWQKQNLNEVENLYFHHSHQRPGGPKPYPSPSLVATTHRDPAPYPTTATTHPSQSSLSFKLGPSSLSRSHTSADLEAESPHPEDSYPSKNTHSNSAHTQETFPPDLGPPGYPADSGQMRTLISMDDGKRSATPPILPQHNPPPAPGNSISGHYNIPSSSSSTGVLQRTDTLRTSHSPVPTWNSNSRPHPQPQSTGDNSFSFPSSNLTYDSFWSSHSTSTTGRSFRGSVGNTASFVTTVPSAGAMNALGEPGRRYETVTAGPTSKSPSGTGGSRGGKRRNGARATPGREG</sequence>
<dbReference type="Pfam" id="PF08528">
    <property type="entry name" value="Whi5"/>
    <property type="match status" value="1"/>
</dbReference>
<dbReference type="InterPro" id="IPR013734">
    <property type="entry name" value="TF_Nrm1/Whi5"/>
</dbReference>
<keyword evidence="8" id="KW-0539">Nucleus</keyword>
<comment type="caution">
    <text evidence="10">The sequence shown here is derived from an EMBL/GenBank/DDBJ whole genome shotgun (WGS) entry which is preliminary data.</text>
</comment>
<evidence type="ECO:0000256" key="3">
    <source>
        <dbReference type="ARBA" id="ARBA00006922"/>
    </source>
</evidence>
<dbReference type="AlphaFoldDB" id="A0A369KDB7"/>
<dbReference type="GO" id="GO:0005634">
    <property type="term" value="C:nucleus"/>
    <property type="evidence" value="ECO:0007669"/>
    <property type="project" value="UniProtKB-SubCell"/>
</dbReference>
<dbReference type="GO" id="GO:0005737">
    <property type="term" value="C:cytoplasm"/>
    <property type="evidence" value="ECO:0007669"/>
    <property type="project" value="UniProtKB-SubCell"/>
</dbReference>
<evidence type="ECO:0000256" key="4">
    <source>
        <dbReference type="ARBA" id="ARBA00022490"/>
    </source>
</evidence>
<organism evidence="10 11">
    <name type="scientific">Hypsizygus marmoreus</name>
    <name type="common">White beech mushroom</name>
    <name type="synonym">Agaricus marmoreus</name>
    <dbReference type="NCBI Taxonomy" id="39966"/>
    <lineage>
        <taxon>Eukaryota</taxon>
        <taxon>Fungi</taxon>
        <taxon>Dikarya</taxon>
        <taxon>Basidiomycota</taxon>
        <taxon>Agaricomycotina</taxon>
        <taxon>Agaricomycetes</taxon>
        <taxon>Agaricomycetidae</taxon>
        <taxon>Agaricales</taxon>
        <taxon>Tricholomatineae</taxon>
        <taxon>Lyophyllaceae</taxon>
        <taxon>Hypsizygus</taxon>
    </lineage>
</organism>
<keyword evidence="5" id="KW-0678">Repressor</keyword>
<evidence type="ECO:0000256" key="6">
    <source>
        <dbReference type="ARBA" id="ARBA00023015"/>
    </source>
</evidence>
<keyword evidence="11" id="KW-1185">Reference proteome</keyword>
<feature type="region of interest" description="Disordered" evidence="9">
    <location>
        <begin position="68"/>
        <end position="252"/>
    </location>
</feature>
<dbReference type="Proteomes" id="UP000076154">
    <property type="component" value="Unassembled WGS sequence"/>
</dbReference>
<keyword evidence="7" id="KW-0804">Transcription</keyword>
<evidence type="ECO:0000313" key="10">
    <source>
        <dbReference type="EMBL" id="RDB30877.1"/>
    </source>
</evidence>
<feature type="region of interest" description="Disordered" evidence="9">
    <location>
        <begin position="1"/>
        <end position="23"/>
    </location>
</feature>
<keyword evidence="6" id="KW-0805">Transcription regulation</keyword>
<evidence type="ECO:0000256" key="9">
    <source>
        <dbReference type="SAM" id="MobiDB-lite"/>
    </source>
</evidence>
<feature type="compositionally biased region" description="Pro residues" evidence="9">
    <location>
        <begin position="185"/>
        <end position="196"/>
    </location>
</feature>
<comment type="subcellular location">
    <subcellularLocation>
        <location evidence="2">Cytoplasm</location>
    </subcellularLocation>
    <subcellularLocation>
        <location evidence="1">Nucleus</location>
    </subcellularLocation>
</comment>
<feature type="compositionally biased region" description="Polar residues" evidence="9">
    <location>
        <begin position="104"/>
        <end position="123"/>
    </location>
</feature>
<accession>A0A369KDB7</accession>
<dbReference type="EMBL" id="LUEZ02000004">
    <property type="protein sequence ID" value="RDB30877.1"/>
    <property type="molecule type" value="Genomic_DNA"/>
</dbReference>
<comment type="similarity">
    <text evidence="3">Belongs to the WHI5/NRM1 family.</text>
</comment>